<name>A0ABT5ZEC8_9ACTN</name>
<keyword evidence="2 4" id="KW-0732">Signal</keyword>
<comment type="caution">
    <text evidence="7">The sequence shown here is derived from an EMBL/GenBank/DDBJ whole genome shotgun (WGS) entry which is preliminary data.</text>
</comment>
<dbReference type="InterPro" id="IPR029058">
    <property type="entry name" value="AB_hydrolase_fold"/>
</dbReference>
<dbReference type="SUPFAM" id="SSF53474">
    <property type="entry name" value="alpha/beta-Hydrolases"/>
    <property type="match status" value="1"/>
</dbReference>
<keyword evidence="8" id="KW-1185">Reference proteome</keyword>
<dbReference type="EMBL" id="JARHTQ010000056">
    <property type="protein sequence ID" value="MDF2261390.1"/>
    <property type="molecule type" value="Genomic_DNA"/>
</dbReference>
<dbReference type="PANTHER" id="PTHR43248">
    <property type="entry name" value="2-SUCCINYL-6-HYDROXY-2,4-CYCLOHEXADIENE-1-CARBOXYLATE SYNTHASE"/>
    <property type="match status" value="1"/>
</dbReference>
<gene>
    <name evidence="7" type="ORF">P2L57_38430</name>
</gene>
<feature type="domain" description="AB hydrolase-1" evidence="5">
    <location>
        <begin position="98"/>
        <end position="294"/>
    </location>
</feature>
<feature type="signal peptide" evidence="4">
    <location>
        <begin position="1"/>
        <end position="30"/>
    </location>
</feature>
<dbReference type="Proteomes" id="UP001220022">
    <property type="component" value="Unassembled WGS sequence"/>
</dbReference>
<evidence type="ECO:0000313" key="8">
    <source>
        <dbReference type="Proteomes" id="UP001220022"/>
    </source>
</evidence>
<sequence>MVKSRWAARCVVPLLAVVAGVGSLSGYAAAVPSAGPSTPSFVVAAPKWTKCADAGPGASPAQCADIRVPLSWARPHGPTISLHLSRLAALDAKHRLGALLFNPGGPGGAGAEVVSEKGRTLMPAELQRRFDIIGFDPRGVGESTAVACTGAALSPKVSVFPDSKTQFAAVQRQSAAYGASCIKHSAPSLVANVDTVSAARDMDVIRAALGQRKISYLGVSYGTFLGQTYARLFPHRVQTMVLDGAMDHAVTPATFLDEEASSLSEVFGRFARWCTASRSCALHGQDVTAIWDGLLARAARTPIPAPHARGGATTVNADAIRMVLPNLLLFGPTSSVLPSSWPELGTAIVQAWAGDASLMADNSDVGQPQDAYAAVGCMDFPPQLRGYADAASRLKQARALSPHTGAASEAWLMTDLCAGWPLPPTDPWGAQKITGTPPILVASTRYDPSTPLAWAQGLHREINGSALLVADVTGHTAYFNSGCARTAETTYLITGKLPVSDRCGA</sequence>
<feature type="domain" description="Peptidase S33 tripeptidyl aminopeptidase-like C-terminal" evidence="6">
    <location>
        <begin position="409"/>
        <end position="501"/>
    </location>
</feature>
<accession>A0ABT5ZEC8</accession>
<organism evidence="7 8">
    <name type="scientific">Streptantibioticus ferralitis</name>
    <dbReference type="NCBI Taxonomy" id="236510"/>
    <lineage>
        <taxon>Bacteria</taxon>
        <taxon>Bacillati</taxon>
        <taxon>Actinomycetota</taxon>
        <taxon>Actinomycetes</taxon>
        <taxon>Kitasatosporales</taxon>
        <taxon>Streptomycetaceae</taxon>
        <taxon>Streptantibioticus</taxon>
    </lineage>
</organism>
<dbReference type="InterPro" id="IPR013595">
    <property type="entry name" value="Pept_S33_TAP-like_C"/>
</dbReference>
<dbReference type="InterPro" id="IPR051601">
    <property type="entry name" value="Serine_prot/Carboxylest_S33"/>
</dbReference>
<dbReference type="GO" id="GO:0016787">
    <property type="term" value="F:hydrolase activity"/>
    <property type="evidence" value="ECO:0007669"/>
    <property type="project" value="UniProtKB-KW"/>
</dbReference>
<dbReference type="Gene3D" id="3.40.50.1820">
    <property type="entry name" value="alpha/beta hydrolase"/>
    <property type="match status" value="1"/>
</dbReference>
<dbReference type="Pfam" id="PF00561">
    <property type="entry name" value="Abhydrolase_1"/>
    <property type="match status" value="1"/>
</dbReference>
<evidence type="ECO:0000256" key="1">
    <source>
        <dbReference type="ARBA" id="ARBA00010088"/>
    </source>
</evidence>
<dbReference type="RefSeq" id="WP_275822945.1">
    <property type="nucleotide sequence ID" value="NZ_BAAANM010000047.1"/>
</dbReference>
<dbReference type="InterPro" id="IPR000073">
    <property type="entry name" value="AB_hydrolase_1"/>
</dbReference>
<feature type="chain" id="PRO_5046980700" evidence="4">
    <location>
        <begin position="31"/>
        <end position="505"/>
    </location>
</feature>
<evidence type="ECO:0000256" key="3">
    <source>
        <dbReference type="ARBA" id="ARBA00022801"/>
    </source>
</evidence>
<evidence type="ECO:0000313" key="7">
    <source>
        <dbReference type="EMBL" id="MDF2261390.1"/>
    </source>
</evidence>
<evidence type="ECO:0000256" key="4">
    <source>
        <dbReference type="SAM" id="SignalP"/>
    </source>
</evidence>
<reference evidence="7 8" key="1">
    <citation type="submission" date="2023-03" db="EMBL/GenBank/DDBJ databases">
        <title>Draft genome sequence of type strain Streptomyces ferralitis JCM 14344.</title>
        <authorList>
            <person name="Klaysubun C."/>
            <person name="Duangmal K."/>
        </authorList>
    </citation>
    <scope>NUCLEOTIDE SEQUENCE [LARGE SCALE GENOMIC DNA]</scope>
    <source>
        <strain evidence="7 8">JCM 14344</strain>
    </source>
</reference>
<evidence type="ECO:0000256" key="2">
    <source>
        <dbReference type="ARBA" id="ARBA00022729"/>
    </source>
</evidence>
<protein>
    <submittedName>
        <fullName evidence="7">Alpha/beta hydrolase</fullName>
    </submittedName>
</protein>
<dbReference type="Pfam" id="PF08386">
    <property type="entry name" value="Abhydrolase_4"/>
    <property type="match status" value="1"/>
</dbReference>
<evidence type="ECO:0000259" key="5">
    <source>
        <dbReference type="Pfam" id="PF00561"/>
    </source>
</evidence>
<evidence type="ECO:0000259" key="6">
    <source>
        <dbReference type="Pfam" id="PF08386"/>
    </source>
</evidence>
<comment type="similarity">
    <text evidence="1">Belongs to the peptidase S33 family.</text>
</comment>
<keyword evidence="3 7" id="KW-0378">Hydrolase</keyword>
<dbReference type="PANTHER" id="PTHR43248:SF29">
    <property type="entry name" value="TRIPEPTIDYL AMINOPEPTIDASE"/>
    <property type="match status" value="1"/>
</dbReference>
<proteinExistence type="inferred from homology"/>